<feature type="transmembrane region" description="Helical" evidence="1">
    <location>
        <begin position="108"/>
        <end position="128"/>
    </location>
</feature>
<feature type="transmembrane region" description="Helical" evidence="1">
    <location>
        <begin position="69"/>
        <end position="88"/>
    </location>
</feature>
<dbReference type="GO" id="GO:0004175">
    <property type="term" value="F:endopeptidase activity"/>
    <property type="evidence" value="ECO:0007669"/>
    <property type="project" value="UniProtKB-ARBA"/>
</dbReference>
<feature type="domain" description="CAAX prenyl protease 2/Lysostaphin resistance protein A-like" evidence="2">
    <location>
        <begin position="135"/>
        <end position="235"/>
    </location>
</feature>
<keyword evidence="1" id="KW-1133">Transmembrane helix</keyword>
<dbReference type="NCBIfam" id="NF047635">
    <property type="entry name" value="CPBP_Sphingo"/>
    <property type="match status" value="1"/>
</dbReference>
<sequence length="241" mass="26514">MTPAQIFLSNMLSFLVVLTAACAIGVTQRDRVQWRWLVVAAALFVVHEIALDRFLLLPRDPIGTSRWNWTGKALAFLAMLAIAHLPAFGRLRTGWTLRQSENGRPMTWFAAALVTALIVGLAIAFPTRNATSDTLIYQLTMPGLDEELFFRGVFLLALNEAFIGRIRIGGISVGWGGLLSCALFALVHALQFKNGEIAFAATAFGGTFVPALLLLWFRERTGSLLLPIVLHNFGNSASYFF</sequence>
<dbReference type="Proteomes" id="UP000681075">
    <property type="component" value="Unassembled WGS sequence"/>
</dbReference>
<protein>
    <recommendedName>
        <fullName evidence="2">CAAX prenyl protease 2/Lysostaphin resistance protein A-like domain-containing protein</fullName>
    </recommendedName>
</protein>
<dbReference type="EMBL" id="BOPV01000001">
    <property type="protein sequence ID" value="GIL40031.1"/>
    <property type="molecule type" value="Genomic_DNA"/>
</dbReference>
<dbReference type="GO" id="GO:0080120">
    <property type="term" value="P:CAAX-box protein maturation"/>
    <property type="evidence" value="ECO:0007669"/>
    <property type="project" value="UniProtKB-ARBA"/>
</dbReference>
<feature type="transmembrane region" description="Helical" evidence="1">
    <location>
        <begin position="173"/>
        <end position="191"/>
    </location>
</feature>
<name>A0A8S8XDV5_9PROT</name>
<gene>
    <name evidence="3" type="ORF">TMPK1_22680</name>
</gene>
<accession>A0A8S8XDV5</accession>
<proteinExistence type="predicted"/>
<feature type="transmembrane region" description="Helical" evidence="1">
    <location>
        <begin position="197"/>
        <end position="217"/>
    </location>
</feature>
<evidence type="ECO:0000313" key="4">
    <source>
        <dbReference type="Proteomes" id="UP000681075"/>
    </source>
</evidence>
<keyword evidence="1" id="KW-0812">Transmembrane</keyword>
<evidence type="ECO:0000313" key="3">
    <source>
        <dbReference type="EMBL" id="GIL40031.1"/>
    </source>
</evidence>
<evidence type="ECO:0000259" key="2">
    <source>
        <dbReference type="Pfam" id="PF02517"/>
    </source>
</evidence>
<dbReference type="InterPro" id="IPR003675">
    <property type="entry name" value="Rce1/LyrA-like_dom"/>
</dbReference>
<evidence type="ECO:0000256" key="1">
    <source>
        <dbReference type="SAM" id="Phobius"/>
    </source>
</evidence>
<comment type="caution">
    <text evidence="3">The sequence shown here is derived from an EMBL/GenBank/DDBJ whole genome shotgun (WGS) entry which is preliminary data.</text>
</comment>
<feature type="transmembrane region" description="Helical" evidence="1">
    <location>
        <begin position="6"/>
        <end position="24"/>
    </location>
</feature>
<dbReference type="AlphaFoldDB" id="A0A8S8XDV5"/>
<keyword evidence="4" id="KW-1185">Reference proteome</keyword>
<organism evidence="3 4">
    <name type="scientific">Roseiterribacter gracilis</name>
    <dbReference type="NCBI Taxonomy" id="2812848"/>
    <lineage>
        <taxon>Bacteria</taxon>
        <taxon>Pseudomonadati</taxon>
        <taxon>Pseudomonadota</taxon>
        <taxon>Alphaproteobacteria</taxon>
        <taxon>Rhodospirillales</taxon>
        <taxon>Roseiterribacteraceae</taxon>
        <taxon>Roseiterribacter</taxon>
    </lineage>
</organism>
<dbReference type="Pfam" id="PF02517">
    <property type="entry name" value="Rce1-like"/>
    <property type="match status" value="1"/>
</dbReference>
<feature type="transmembrane region" description="Helical" evidence="1">
    <location>
        <begin position="36"/>
        <end position="57"/>
    </location>
</feature>
<reference evidence="3" key="1">
    <citation type="submission" date="2021-02" db="EMBL/GenBank/DDBJ databases">
        <title>Genome sequence of Rhodospirillales sp. strain TMPK1 isolated from soil.</title>
        <authorList>
            <person name="Nakai R."/>
            <person name="Kusada H."/>
            <person name="Tamaki H."/>
        </authorList>
    </citation>
    <scope>NUCLEOTIDE SEQUENCE</scope>
    <source>
        <strain evidence="3">TMPK1</strain>
    </source>
</reference>
<keyword evidence="1" id="KW-0472">Membrane</keyword>